<feature type="transmembrane region" description="Helical" evidence="13">
    <location>
        <begin position="12"/>
        <end position="38"/>
    </location>
</feature>
<dbReference type="Pfam" id="PF00672">
    <property type="entry name" value="HAMP"/>
    <property type="match status" value="1"/>
</dbReference>
<evidence type="ECO:0000313" key="16">
    <source>
        <dbReference type="EMBL" id="KUH57659.1"/>
    </source>
</evidence>
<evidence type="ECO:0000256" key="11">
    <source>
        <dbReference type="ARBA" id="ARBA00023012"/>
    </source>
</evidence>
<keyword evidence="13" id="KW-0472">Membrane</keyword>
<evidence type="ECO:0000256" key="7">
    <source>
        <dbReference type="ARBA" id="ARBA00022741"/>
    </source>
</evidence>
<dbReference type="GO" id="GO:0005886">
    <property type="term" value="C:plasma membrane"/>
    <property type="evidence" value="ECO:0007669"/>
    <property type="project" value="UniProtKB-SubCell"/>
</dbReference>
<dbReference type="Gene3D" id="6.10.340.10">
    <property type="match status" value="1"/>
</dbReference>
<accession>A0A117J3N9</accession>
<dbReference type="EC" id="2.7.13.3" evidence="3"/>
<dbReference type="GO" id="GO:0000155">
    <property type="term" value="F:phosphorelay sensor kinase activity"/>
    <property type="evidence" value="ECO:0007669"/>
    <property type="project" value="InterPro"/>
</dbReference>
<dbReference type="Proteomes" id="UP000054078">
    <property type="component" value="Unassembled WGS sequence"/>
</dbReference>
<evidence type="ECO:0000256" key="1">
    <source>
        <dbReference type="ARBA" id="ARBA00000085"/>
    </source>
</evidence>
<keyword evidence="10 13" id="KW-1133">Transmembrane helix</keyword>
<evidence type="ECO:0000256" key="6">
    <source>
        <dbReference type="ARBA" id="ARBA00022692"/>
    </source>
</evidence>
<name>A0A117J3N9_TRASO</name>
<evidence type="ECO:0000256" key="13">
    <source>
        <dbReference type="SAM" id="Phobius"/>
    </source>
</evidence>
<dbReference type="GO" id="GO:0005524">
    <property type="term" value="F:ATP binding"/>
    <property type="evidence" value="ECO:0007669"/>
    <property type="project" value="UniProtKB-KW"/>
</dbReference>
<dbReference type="Pfam" id="PF00512">
    <property type="entry name" value="HisKA"/>
    <property type="match status" value="1"/>
</dbReference>
<dbReference type="SMART" id="SM00304">
    <property type="entry name" value="HAMP"/>
    <property type="match status" value="1"/>
</dbReference>
<dbReference type="InterPro" id="IPR003594">
    <property type="entry name" value="HATPase_dom"/>
</dbReference>
<dbReference type="InterPro" id="IPR036890">
    <property type="entry name" value="HATPase_C_sf"/>
</dbReference>
<evidence type="ECO:0000256" key="8">
    <source>
        <dbReference type="ARBA" id="ARBA00022777"/>
    </source>
</evidence>
<dbReference type="PANTHER" id="PTHR42878:SF7">
    <property type="entry name" value="SENSOR HISTIDINE KINASE GLRK"/>
    <property type="match status" value="1"/>
</dbReference>
<dbReference type="SMART" id="SM00387">
    <property type="entry name" value="HATPase_c"/>
    <property type="match status" value="1"/>
</dbReference>
<dbReference type="OrthoDB" id="9806130at2"/>
<evidence type="ECO:0000256" key="2">
    <source>
        <dbReference type="ARBA" id="ARBA00004236"/>
    </source>
</evidence>
<dbReference type="STRING" id="1299998.AUL39_10110"/>
<dbReference type="PROSITE" id="PS51257">
    <property type="entry name" value="PROKAR_LIPOPROTEIN"/>
    <property type="match status" value="1"/>
</dbReference>
<evidence type="ECO:0000256" key="10">
    <source>
        <dbReference type="ARBA" id="ARBA00022989"/>
    </source>
</evidence>
<dbReference type="SUPFAM" id="SSF47384">
    <property type="entry name" value="Homodimeric domain of signal transducing histidine kinase"/>
    <property type="match status" value="1"/>
</dbReference>
<evidence type="ECO:0000256" key="12">
    <source>
        <dbReference type="ARBA" id="ARBA00039401"/>
    </source>
</evidence>
<comment type="catalytic activity">
    <reaction evidence="1">
        <text>ATP + protein L-histidine = ADP + protein N-phospho-L-histidine.</text>
        <dbReference type="EC" id="2.7.13.3"/>
    </reaction>
</comment>
<dbReference type="PRINTS" id="PR00344">
    <property type="entry name" value="BCTRLSENSOR"/>
</dbReference>
<keyword evidence="7" id="KW-0547">Nucleotide-binding</keyword>
<evidence type="ECO:0000259" key="14">
    <source>
        <dbReference type="PROSITE" id="PS50109"/>
    </source>
</evidence>
<keyword evidence="9" id="KW-0067">ATP-binding</keyword>
<dbReference type="CDD" id="cd00082">
    <property type="entry name" value="HisKA"/>
    <property type="match status" value="1"/>
</dbReference>
<dbReference type="EMBL" id="LOJF01000012">
    <property type="protein sequence ID" value="KUH57659.1"/>
    <property type="molecule type" value="Genomic_DNA"/>
</dbReference>
<dbReference type="RefSeq" id="WP_059055922.1">
    <property type="nucleotide sequence ID" value="NZ_LOJF01000012.1"/>
</dbReference>
<evidence type="ECO:0000259" key="15">
    <source>
        <dbReference type="PROSITE" id="PS50885"/>
    </source>
</evidence>
<proteinExistence type="predicted"/>
<evidence type="ECO:0000256" key="9">
    <source>
        <dbReference type="ARBA" id="ARBA00022840"/>
    </source>
</evidence>
<keyword evidence="5" id="KW-0808">Transferase</keyword>
<comment type="caution">
    <text evidence="16">The sequence shown here is derived from an EMBL/GenBank/DDBJ whole genome shotgun (WGS) entry which is preliminary data.</text>
</comment>
<feature type="domain" description="Histidine kinase" evidence="14">
    <location>
        <begin position="265"/>
        <end position="483"/>
    </location>
</feature>
<dbReference type="GO" id="GO:0030295">
    <property type="term" value="F:protein kinase activator activity"/>
    <property type="evidence" value="ECO:0007669"/>
    <property type="project" value="TreeGrafter"/>
</dbReference>
<dbReference type="GO" id="GO:0000156">
    <property type="term" value="F:phosphorelay response regulator activity"/>
    <property type="evidence" value="ECO:0007669"/>
    <property type="project" value="TreeGrafter"/>
</dbReference>
<dbReference type="InterPro" id="IPR005467">
    <property type="entry name" value="His_kinase_dom"/>
</dbReference>
<feature type="domain" description="HAMP" evidence="15">
    <location>
        <begin position="198"/>
        <end position="250"/>
    </location>
</feature>
<keyword evidence="17" id="KW-1185">Reference proteome</keyword>
<keyword evidence="4" id="KW-0597">Phosphoprotein</keyword>
<dbReference type="InterPro" id="IPR003660">
    <property type="entry name" value="HAMP_dom"/>
</dbReference>
<gene>
    <name evidence="16" type="ORF">AUL39_10110</name>
</gene>
<dbReference type="SMART" id="SM00388">
    <property type="entry name" value="HisKA"/>
    <property type="match status" value="1"/>
</dbReference>
<reference evidence="16 17" key="1">
    <citation type="submission" date="2015-12" db="EMBL/GenBank/DDBJ databases">
        <title>Draft Genome Sequence of Olsenella scatoligenes SK9K4T; a Producer of 3-Methylindole- (skatole) and 4-Methylphenol- (p-cresol) Isolated from Pig Feces.</title>
        <authorList>
            <person name="Li X."/>
            <person name="Borg B."/>
            <person name="Canibe N."/>
        </authorList>
    </citation>
    <scope>NUCLEOTIDE SEQUENCE [LARGE SCALE GENOMIC DNA]</scope>
    <source>
        <strain evidence="16 17">SK9K4</strain>
    </source>
</reference>
<dbReference type="InterPro" id="IPR003661">
    <property type="entry name" value="HisK_dim/P_dom"/>
</dbReference>
<dbReference type="Gene3D" id="3.30.565.10">
    <property type="entry name" value="Histidine kinase-like ATPase, C-terminal domain"/>
    <property type="match status" value="1"/>
</dbReference>
<dbReference type="InterPro" id="IPR036097">
    <property type="entry name" value="HisK_dim/P_sf"/>
</dbReference>
<dbReference type="CDD" id="cd06225">
    <property type="entry name" value="HAMP"/>
    <property type="match status" value="1"/>
</dbReference>
<dbReference type="InterPro" id="IPR050351">
    <property type="entry name" value="BphY/WalK/GraS-like"/>
</dbReference>
<evidence type="ECO:0000256" key="4">
    <source>
        <dbReference type="ARBA" id="ARBA00022553"/>
    </source>
</evidence>
<dbReference type="SUPFAM" id="SSF55874">
    <property type="entry name" value="ATPase domain of HSP90 chaperone/DNA topoisomerase II/histidine kinase"/>
    <property type="match status" value="1"/>
</dbReference>
<evidence type="ECO:0000256" key="3">
    <source>
        <dbReference type="ARBA" id="ARBA00012438"/>
    </source>
</evidence>
<dbReference type="PROSITE" id="PS50109">
    <property type="entry name" value="HIS_KIN"/>
    <property type="match status" value="1"/>
</dbReference>
<dbReference type="PANTHER" id="PTHR42878">
    <property type="entry name" value="TWO-COMPONENT HISTIDINE KINASE"/>
    <property type="match status" value="1"/>
</dbReference>
<dbReference type="PROSITE" id="PS50885">
    <property type="entry name" value="HAMP"/>
    <property type="match status" value="1"/>
</dbReference>
<dbReference type="Gene3D" id="1.10.287.130">
    <property type="match status" value="1"/>
</dbReference>
<dbReference type="GO" id="GO:0007234">
    <property type="term" value="P:osmosensory signaling via phosphorelay pathway"/>
    <property type="evidence" value="ECO:0007669"/>
    <property type="project" value="TreeGrafter"/>
</dbReference>
<dbReference type="InterPro" id="IPR004358">
    <property type="entry name" value="Sig_transdc_His_kin-like_C"/>
</dbReference>
<dbReference type="AlphaFoldDB" id="A0A117J3N9"/>
<protein>
    <recommendedName>
        <fullName evidence="12">Sensor-like histidine kinase SenX3</fullName>
        <ecNumber evidence="3">2.7.13.3</ecNumber>
    </recommendedName>
</protein>
<dbReference type="SUPFAM" id="SSF158472">
    <property type="entry name" value="HAMP domain-like"/>
    <property type="match status" value="1"/>
</dbReference>
<organism evidence="16 17">
    <name type="scientific">Tractidigestivibacter scatoligenes</name>
    <name type="common">Olsenella scatoligenes</name>
    <dbReference type="NCBI Taxonomy" id="1299998"/>
    <lineage>
        <taxon>Bacteria</taxon>
        <taxon>Bacillati</taxon>
        <taxon>Actinomycetota</taxon>
        <taxon>Coriobacteriia</taxon>
        <taxon>Coriobacteriales</taxon>
        <taxon>Atopobiaceae</taxon>
        <taxon>Tractidigestivibacter</taxon>
    </lineage>
</organism>
<sequence>MTSRQTIRHRLLVSNVIMVVVPVLVTALVGVACLVVMLNTASHKGLGLDSESDFCWAATTAAELVENTVGDTSPASASYDGVTSLLQGQGLDLAVIEDGRAVFSTSGVTGTDLSLALAASATGESPVTMRSGERMAFLKAETSSDGTTSYQVAVFGSLTEVADGTIKHMAAASAFILALTAAGSVLLVNRFCHRYVFDRIEWSLGHLEEGVRQLSAGNLSYRIHYDRDDEFRPIADSFDHMAAQLQASEERQQRDQRSRQELIACISHDLRSPLTSIRGYAEGLRDGIATTPQMRERYATRLASKAEEMDGLVSELFTFSKLDLGDFPHEERPVRVDTFLQGVLSDLAPELERTGTTLSQVDLTPATVLADERLLRQAVSNVLLNVSRHAPGAAVSVRTGITTDGSRVRVVIADNGPGVPAESLGRIFDVFYRTDPSRTATSGGSGLGLAIVQRAMRAMGGDATVENVVPHGLRITLTLRTTDTPAKEHGTEGAPA</sequence>
<comment type="subcellular location">
    <subcellularLocation>
        <location evidence="2">Cell membrane</location>
    </subcellularLocation>
</comment>
<evidence type="ECO:0000256" key="5">
    <source>
        <dbReference type="ARBA" id="ARBA00022679"/>
    </source>
</evidence>
<keyword evidence="11" id="KW-0902">Two-component regulatory system</keyword>
<keyword evidence="6 13" id="KW-0812">Transmembrane</keyword>
<dbReference type="Pfam" id="PF02518">
    <property type="entry name" value="HATPase_c"/>
    <property type="match status" value="1"/>
</dbReference>
<evidence type="ECO:0000313" key="17">
    <source>
        <dbReference type="Proteomes" id="UP000054078"/>
    </source>
</evidence>
<keyword evidence="8" id="KW-0418">Kinase</keyword>